<evidence type="ECO:0000256" key="2">
    <source>
        <dbReference type="ARBA" id="ARBA00022964"/>
    </source>
</evidence>
<dbReference type="GO" id="GO:0020037">
    <property type="term" value="F:heme binding"/>
    <property type="evidence" value="ECO:0007669"/>
    <property type="project" value="InterPro"/>
</dbReference>
<keyword evidence="6" id="KW-1185">Reference proteome</keyword>
<evidence type="ECO:0000256" key="4">
    <source>
        <dbReference type="ARBA" id="ARBA00023004"/>
    </source>
</evidence>
<dbReference type="GO" id="GO:0051213">
    <property type="term" value="F:dioxygenase activity"/>
    <property type="evidence" value="ECO:0007669"/>
    <property type="project" value="UniProtKB-KW"/>
</dbReference>
<dbReference type="RefSeq" id="XP_037165778.1">
    <property type="nucleotide sequence ID" value="XM_037307138.1"/>
</dbReference>
<comment type="caution">
    <text evidence="5">The sequence shown here is derived from an EMBL/GenBank/DDBJ whole genome shotgun (WGS) entry which is preliminary data.</text>
</comment>
<keyword evidence="1" id="KW-0479">Metal-binding</keyword>
<evidence type="ECO:0000256" key="3">
    <source>
        <dbReference type="ARBA" id="ARBA00023002"/>
    </source>
</evidence>
<protein>
    <submittedName>
        <fullName evidence="5">Uncharacterized protein</fullName>
    </submittedName>
</protein>
<organism evidence="5 6">
    <name type="scientific">Letharia columbiana</name>
    <dbReference type="NCBI Taxonomy" id="112416"/>
    <lineage>
        <taxon>Eukaryota</taxon>
        <taxon>Fungi</taxon>
        <taxon>Dikarya</taxon>
        <taxon>Ascomycota</taxon>
        <taxon>Pezizomycotina</taxon>
        <taxon>Lecanoromycetes</taxon>
        <taxon>OSLEUM clade</taxon>
        <taxon>Lecanoromycetidae</taxon>
        <taxon>Lecanorales</taxon>
        <taxon>Lecanorineae</taxon>
        <taxon>Parmeliaceae</taxon>
        <taxon>Letharia</taxon>
    </lineage>
</organism>
<keyword evidence="3" id="KW-0560">Oxidoreductase</keyword>
<evidence type="ECO:0000313" key="5">
    <source>
        <dbReference type="EMBL" id="KAF6236439.1"/>
    </source>
</evidence>
<accession>A0A8H6FX41</accession>
<dbReference type="InterPro" id="IPR010255">
    <property type="entry name" value="Haem_peroxidase_sf"/>
</dbReference>
<evidence type="ECO:0000313" key="6">
    <source>
        <dbReference type="Proteomes" id="UP000578531"/>
    </source>
</evidence>
<dbReference type="GO" id="GO:0004601">
    <property type="term" value="F:peroxidase activity"/>
    <property type="evidence" value="ECO:0007669"/>
    <property type="project" value="InterPro"/>
</dbReference>
<gene>
    <name evidence="5" type="ORF">HO173_005220</name>
</gene>
<sequence length="129" mass="14295">MVTQLVRAMEDPISNFGAQNVPRCLKAVEILGILQGRKWEVGTLNDFRDLSGMPRHKTLESIAKDPSVQNALRDLYHHPDKVELYPGIFCEGGSKLNHDPGPSDISSALWEQFSPMLSPSYGQTVSTQS</sequence>
<dbReference type="AlphaFoldDB" id="A0A8H6FX41"/>
<dbReference type="PANTHER" id="PTHR11903:SF13">
    <property type="entry name" value="LINOLEATE 10R-LIPOXYGENASE"/>
    <property type="match status" value="1"/>
</dbReference>
<dbReference type="GO" id="GO:0046872">
    <property type="term" value="F:metal ion binding"/>
    <property type="evidence" value="ECO:0007669"/>
    <property type="project" value="UniProtKB-KW"/>
</dbReference>
<dbReference type="Proteomes" id="UP000578531">
    <property type="component" value="Unassembled WGS sequence"/>
</dbReference>
<dbReference type="InterPro" id="IPR037120">
    <property type="entry name" value="Haem_peroxidase_sf_animal"/>
</dbReference>
<dbReference type="InterPro" id="IPR050783">
    <property type="entry name" value="Oxylipin_biosynth_metab"/>
</dbReference>
<dbReference type="Pfam" id="PF03098">
    <property type="entry name" value="An_peroxidase"/>
    <property type="match status" value="1"/>
</dbReference>
<dbReference type="InterPro" id="IPR019791">
    <property type="entry name" value="Haem_peroxidase_animal"/>
</dbReference>
<dbReference type="PROSITE" id="PS50292">
    <property type="entry name" value="PEROXIDASE_3"/>
    <property type="match status" value="1"/>
</dbReference>
<name>A0A8H6FX41_9LECA</name>
<dbReference type="EMBL" id="JACCJC010000018">
    <property type="protein sequence ID" value="KAF6236439.1"/>
    <property type="molecule type" value="Genomic_DNA"/>
</dbReference>
<dbReference type="PANTHER" id="PTHR11903">
    <property type="entry name" value="PROSTAGLANDIN G/H SYNTHASE"/>
    <property type="match status" value="1"/>
</dbReference>
<dbReference type="OrthoDB" id="4571817at2759"/>
<keyword evidence="4" id="KW-0408">Iron</keyword>
<keyword evidence="2" id="KW-0223">Dioxygenase</keyword>
<reference evidence="5 6" key="1">
    <citation type="journal article" date="2020" name="Genomics">
        <title>Complete, high-quality genomes from long-read metagenomic sequencing of two wolf lichen thalli reveals enigmatic genome architecture.</title>
        <authorList>
            <person name="McKenzie S.K."/>
            <person name="Walston R.F."/>
            <person name="Allen J.L."/>
        </authorList>
    </citation>
    <scope>NUCLEOTIDE SEQUENCE [LARGE SCALE GENOMIC DNA]</scope>
    <source>
        <strain evidence="5">WasteWater2</strain>
    </source>
</reference>
<dbReference type="SUPFAM" id="SSF48113">
    <property type="entry name" value="Heme-dependent peroxidases"/>
    <property type="match status" value="1"/>
</dbReference>
<dbReference type="GO" id="GO:0006979">
    <property type="term" value="P:response to oxidative stress"/>
    <property type="evidence" value="ECO:0007669"/>
    <property type="project" value="InterPro"/>
</dbReference>
<proteinExistence type="predicted"/>
<evidence type="ECO:0000256" key="1">
    <source>
        <dbReference type="ARBA" id="ARBA00022723"/>
    </source>
</evidence>
<dbReference type="GO" id="GO:0006631">
    <property type="term" value="P:fatty acid metabolic process"/>
    <property type="evidence" value="ECO:0007669"/>
    <property type="project" value="UniProtKB-ARBA"/>
</dbReference>
<dbReference type="Gene3D" id="1.10.640.10">
    <property type="entry name" value="Haem peroxidase domain superfamily, animal type"/>
    <property type="match status" value="1"/>
</dbReference>
<dbReference type="GeneID" id="59286884"/>